<evidence type="ECO:0000256" key="3">
    <source>
        <dbReference type="ARBA" id="ARBA00022618"/>
    </source>
</evidence>
<dbReference type="PANTHER" id="PTHR12830">
    <property type="entry name" value="ANAPHASE-PROMOTING COMPLEX SUBUNIT 5"/>
    <property type="match status" value="1"/>
</dbReference>
<dbReference type="InterPro" id="IPR037679">
    <property type="entry name" value="Apc5"/>
</dbReference>
<keyword evidence="9" id="KW-1185">Reference proteome</keyword>
<dbReference type="GO" id="GO:0031145">
    <property type="term" value="P:anaphase-promoting complex-dependent catabolic process"/>
    <property type="evidence" value="ECO:0007669"/>
    <property type="project" value="TreeGrafter"/>
</dbReference>
<keyword evidence="3" id="KW-0132">Cell division</keyword>
<dbReference type="Pfam" id="PF12862">
    <property type="entry name" value="ANAPC5"/>
    <property type="match status" value="1"/>
</dbReference>
<keyword evidence="4" id="KW-0498">Mitosis</keyword>
<feature type="domain" description="Anaphase-promoting complex subunit 5" evidence="7">
    <location>
        <begin position="198"/>
        <end position="288"/>
    </location>
</feature>
<dbReference type="STRING" id="1314674.A0A0D7AXD0"/>
<dbReference type="GO" id="GO:0051301">
    <property type="term" value="P:cell division"/>
    <property type="evidence" value="ECO:0007669"/>
    <property type="project" value="UniProtKB-KW"/>
</dbReference>
<dbReference type="InterPro" id="IPR026000">
    <property type="entry name" value="Apc5_dom"/>
</dbReference>
<accession>A0A0D7AXD0</accession>
<evidence type="ECO:0000256" key="2">
    <source>
        <dbReference type="ARBA" id="ARBA00016066"/>
    </source>
</evidence>
<dbReference type="GO" id="GO:0045842">
    <property type="term" value="P:positive regulation of mitotic metaphase/anaphase transition"/>
    <property type="evidence" value="ECO:0007669"/>
    <property type="project" value="TreeGrafter"/>
</dbReference>
<dbReference type="Proteomes" id="UP000054007">
    <property type="component" value="Unassembled WGS sequence"/>
</dbReference>
<dbReference type="EMBL" id="KN880727">
    <property type="protein sequence ID" value="KIY63028.1"/>
    <property type="molecule type" value="Genomic_DNA"/>
</dbReference>
<protein>
    <recommendedName>
        <fullName evidence="2">Anaphase-promoting complex subunit 5</fullName>
    </recommendedName>
</protein>
<dbReference type="GO" id="GO:0070979">
    <property type="term" value="P:protein K11-linked ubiquitination"/>
    <property type="evidence" value="ECO:0007669"/>
    <property type="project" value="TreeGrafter"/>
</dbReference>
<comment type="similarity">
    <text evidence="1">Belongs to the APC5 family.</text>
</comment>
<evidence type="ECO:0000256" key="5">
    <source>
        <dbReference type="ARBA" id="ARBA00022786"/>
    </source>
</evidence>
<evidence type="ECO:0000259" key="7">
    <source>
        <dbReference type="Pfam" id="PF12862"/>
    </source>
</evidence>
<name>A0A0D7AXD0_9AGAR</name>
<evidence type="ECO:0000313" key="8">
    <source>
        <dbReference type="EMBL" id="KIY63028.1"/>
    </source>
</evidence>
<dbReference type="OrthoDB" id="2504561at2759"/>
<evidence type="ECO:0000256" key="1">
    <source>
        <dbReference type="ARBA" id="ARBA00007450"/>
    </source>
</evidence>
<evidence type="ECO:0000256" key="6">
    <source>
        <dbReference type="ARBA" id="ARBA00023306"/>
    </source>
</evidence>
<dbReference type="PANTHER" id="PTHR12830:SF9">
    <property type="entry name" value="ANAPHASE-PROMOTING COMPLEX SUBUNIT 5"/>
    <property type="match status" value="1"/>
</dbReference>
<sequence length="670" mass="76890">MNKLDKDGKKSIQPPSVLRPHHLVLCTALIVTYKERDPKTIPPAFLLHLQRTVLNEMSSTAEPKTFKEFILELGSVQRTSEATKLVKSIEFKHVELLQASKMLEYFTRGFPNLLVHDEESALPWQFHRRSLFGLFVRRYAIDFAKMSFVAATALHASYQRWCNHMPIEDVRVEEEPLTMRRQILKAPNDYMTWPKAEHYERFQHALATGEEVAASEKAREFFEQRFHDGNDSGLRQNAILNLVRMHYVRNEHETAKRLLQEGIQVARNAGDAVVLQHCATLLNRLEDNRRPPINEIQPHIHPYEILYDVKKLMEVDYDQPLAASFEKIVESIALYDRWLEVHPDPDNAAAQWAQHGVQAIVWEAAGCDKLADIEENIVISMTEQGGSDNNRLTAILNKAYRQARQGQYSESMAALLEPEVWRGLHTSDYNTLASQMWHIIVLRAARRGQVKLIDSLRARCPPGNGNLRHYTYKNDLRSSMGKIDEALHEVIRMKNVEAIGSSLQALLTSLWHSEFQQRLNAYRTSIILLADFGIEFKLFHRARQLITDILPQLITGNDLEQRALASFTLARSLIGLSGGSSEELNEALQHLLRAEGDFIKLEMYPQLKDVQFLLAVVYHNLGMALERDTMANKQRETTEILKAYELVTFDEEVWQVLDIVASIGYKLAAR</sequence>
<keyword evidence="6" id="KW-0131">Cell cycle</keyword>
<dbReference type="AlphaFoldDB" id="A0A0D7AXD0"/>
<keyword evidence="5" id="KW-0833">Ubl conjugation pathway</keyword>
<organism evidence="8 9">
    <name type="scientific">Cylindrobasidium torrendii FP15055 ss-10</name>
    <dbReference type="NCBI Taxonomy" id="1314674"/>
    <lineage>
        <taxon>Eukaryota</taxon>
        <taxon>Fungi</taxon>
        <taxon>Dikarya</taxon>
        <taxon>Basidiomycota</taxon>
        <taxon>Agaricomycotina</taxon>
        <taxon>Agaricomycetes</taxon>
        <taxon>Agaricomycetidae</taxon>
        <taxon>Agaricales</taxon>
        <taxon>Marasmiineae</taxon>
        <taxon>Physalacriaceae</taxon>
        <taxon>Cylindrobasidium</taxon>
    </lineage>
</organism>
<dbReference type="GO" id="GO:0005680">
    <property type="term" value="C:anaphase-promoting complex"/>
    <property type="evidence" value="ECO:0007669"/>
    <property type="project" value="InterPro"/>
</dbReference>
<evidence type="ECO:0000313" key="9">
    <source>
        <dbReference type="Proteomes" id="UP000054007"/>
    </source>
</evidence>
<proteinExistence type="inferred from homology"/>
<gene>
    <name evidence="8" type="ORF">CYLTODRAFT_403804</name>
</gene>
<evidence type="ECO:0000256" key="4">
    <source>
        <dbReference type="ARBA" id="ARBA00022776"/>
    </source>
</evidence>
<reference evidence="8 9" key="1">
    <citation type="journal article" date="2015" name="Fungal Genet. Biol.">
        <title>Evolution of novel wood decay mechanisms in Agaricales revealed by the genome sequences of Fistulina hepatica and Cylindrobasidium torrendii.</title>
        <authorList>
            <person name="Floudas D."/>
            <person name="Held B.W."/>
            <person name="Riley R."/>
            <person name="Nagy L.G."/>
            <person name="Koehler G."/>
            <person name="Ransdell A.S."/>
            <person name="Younus H."/>
            <person name="Chow J."/>
            <person name="Chiniquy J."/>
            <person name="Lipzen A."/>
            <person name="Tritt A."/>
            <person name="Sun H."/>
            <person name="Haridas S."/>
            <person name="LaButti K."/>
            <person name="Ohm R.A."/>
            <person name="Kues U."/>
            <person name="Blanchette R.A."/>
            <person name="Grigoriev I.V."/>
            <person name="Minto R.E."/>
            <person name="Hibbett D.S."/>
        </authorList>
    </citation>
    <scope>NUCLEOTIDE SEQUENCE [LARGE SCALE GENOMIC DNA]</scope>
    <source>
        <strain evidence="8 9">FP15055 ss-10</strain>
    </source>
</reference>